<dbReference type="EMBL" id="FONH01000001">
    <property type="protein sequence ID" value="SFE11439.1"/>
    <property type="molecule type" value="Genomic_DNA"/>
</dbReference>
<dbReference type="InterPro" id="IPR050570">
    <property type="entry name" value="Cell_wall_metabolism_enzyme"/>
</dbReference>
<dbReference type="GO" id="GO:0004222">
    <property type="term" value="F:metalloendopeptidase activity"/>
    <property type="evidence" value="ECO:0007669"/>
    <property type="project" value="TreeGrafter"/>
</dbReference>
<dbReference type="SUPFAM" id="SSF51261">
    <property type="entry name" value="Duplicated hybrid motif"/>
    <property type="match status" value="1"/>
</dbReference>
<organism evidence="2 3">
    <name type="scientific">Dyella marensis</name>
    <dbReference type="NCBI Taxonomy" id="500610"/>
    <lineage>
        <taxon>Bacteria</taxon>
        <taxon>Pseudomonadati</taxon>
        <taxon>Pseudomonadota</taxon>
        <taxon>Gammaproteobacteria</taxon>
        <taxon>Lysobacterales</taxon>
        <taxon>Rhodanobacteraceae</taxon>
        <taxon>Dyella</taxon>
    </lineage>
</organism>
<gene>
    <name evidence="2" type="ORF">SAMN02799615_00401</name>
</gene>
<keyword evidence="3" id="KW-1185">Reference proteome</keyword>
<dbReference type="RefSeq" id="WP_051548467.1">
    <property type="nucleotide sequence ID" value="NZ_FONH01000001.1"/>
</dbReference>
<evidence type="ECO:0000259" key="1">
    <source>
        <dbReference type="Pfam" id="PF01551"/>
    </source>
</evidence>
<dbReference type="InterPro" id="IPR016047">
    <property type="entry name" value="M23ase_b-sheet_dom"/>
</dbReference>
<sequence length="403" mass="43297">MKTARTIGKIISIAVVLTSTWLSPAIAQRAPVVQAFDLRVPWQPAPIKVNGQWDLLYELHLDNYSAEPLQPEQLRVIDADNGHILRDYDAAAVRAMLGGPGLSGKKGDTAIAPGAHAVIYLNLGFDAAPTDLHLTHELSAERPDGGAPVQAQGGTLMLHGWPAPVVFSPPLRGGYWVAVYDGSWARGHRRSLYAVNGAVHVPGRFAIDWIKVDAQGRYTKGDPTDPKHWLGYGEEVLAVADGKVAAAMDGMAEPARVDPGKPTRVPLQDATGNYVSLDLGGGRYVFYEHLKTGSITVKPGQAVHRGEVIGRLGYTGETTGPHLHMHVADANLPLDAEGMPYALDRFGWAGSYRSIEDFGGEKAWQPSARVVERQAELPAPLSVLTFAPHPAGFKQVAPAPKQP</sequence>
<dbReference type="PANTHER" id="PTHR21666:SF270">
    <property type="entry name" value="MUREIN HYDROLASE ACTIVATOR ENVC"/>
    <property type="match status" value="1"/>
</dbReference>
<dbReference type="Gene3D" id="2.70.70.10">
    <property type="entry name" value="Glucose Permease (Domain IIA)"/>
    <property type="match status" value="1"/>
</dbReference>
<feature type="domain" description="M23ase beta-sheet core" evidence="1">
    <location>
        <begin position="232"/>
        <end position="334"/>
    </location>
</feature>
<dbReference type="STRING" id="500610.SAMN02799615_00401"/>
<dbReference type="InterPro" id="IPR011055">
    <property type="entry name" value="Dup_hybrid_motif"/>
</dbReference>
<evidence type="ECO:0000313" key="2">
    <source>
        <dbReference type="EMBL" id="SFE11439.1"/>
    </source>
</evidence>
<dbReference type="Proteomes" id="UP000199477">
    <property type="component" value="Unassembled WGS sequence"/>
</dbReference>
<proteinExistence type="predicted"/>
<dbReference type="AlphaFoldDB" id="A0A1I1XW92"/>
<dbReference type="PANTHER" id="PTHR21666">
    <property type="entry name" value="PEPTIDASE-RELATED"/>
    <property type="match status" value="1"/>
</dbReference>
<dbReference type="CDD" id="cd12797">
    <property type="entry name" value="M23_peptidase"/>
    <property type="match status" value="1"/>
</dbReference>
<reference evidence="3" key="1">
    <citation type="submission" date="2016-10" db="EMBL/GenBank/DDBJ databases">
        <authorList>
            <person name="Varghese N."/>
            <person name="Submissions S."/>
        </authorList>
    </citation>
    <scope>NUCLEOTIDE SEQUENCE [LARGE SCALE GENOMIC DNA]</scope>
    <source>
        <strain evidence="3">UNC178MFTsu3.1</strain>
    </source>
</reference>
<dbReference type="Pfam" id="PF01551">
    <property type="entry name" value="Peptidase_M23"/>
    <property type="match status" value="1"/>
</dbReference>
<accession>A0A1I1XW92</accession>
<protein>
    <submittedName>
        <fullName evidence="2">Peptidase family M23</fullName>
    </submittedName>
</protein>
<evidence type="ECO:0000313" key="3">
    <source>
        <dbReference type="Proteomes" id="UP000199477"/>
    </source>
</evidence>
<name>A0A1I1XW92_9GAMM</name>